<gene>
    <name evidence="2" type="ORF">ECRASSUSDP1_LOCUS17290</name>
</gene>
<dbReference type="EMBL" id="CAMPGE010017439">
    <property type="protein sequence ID" value="CAI2375924.1"/>
    <property type="molecule type" value="Genomic_DNA"/>
</dbReference>
<evidence type="ECO:0000313" key="3">
    <source>
        <dbReference type="Proteomes" id="UP001295684"/>
    </source>
</evidence>
<feature type="transmembrane region" description="Helical" evidence="1">
    <location>
        <begin position="39"/>
        <end position="60"/>
    </location>
</feature>
<protein>
    <submittedName>
        <fullName evidence="2">Uncharacterized protein</fullName>
    </submittedName>
</protein>
<keyword evidence="1" id="KW-0472">Membrane</keyword>
<name>A0AAD1XNS5_EUPCR</name>
<dbReference type="Proteomes" id="UP001295684">
    <property type="component" value="Unassembled WGS sequence"/>
</dbReference>
<keyword evidence="1" id="KW-1133">Transmembrane helix</keyword>
<proteinExistence type="predicted"/>
<dbReference type="AlphaFoldDB" id="A0AAD1XNS5"/>
<evidence type="ECO:0000313" key="2">
    <source>
        <dbReference type="EMBL" id="CAI2375924.1"/>
    </source>
</evidence>
<organism evidence="2 3">
    <name type="scientific">Euplotes crassus</name>
    <dbReference type="NCBI Taxonomy" id="5936"/>
    <lineage>
        <taxon>Eukaryota</taxon>
        <taxon>Sar</taxon>
        <taxon>Alveolata</taxon>
        <taxon>Ciliophora</taxon>
        <taxon>Intramacronucleata</taxon>
        <taxon>Spirotrichea</taxon>
        <taxon>Hypotrichia</taxon>
        <taxon>Euplotida</taxon>
        <taxon>Euplotidae</taxon>
        <taxon>Moneuplotes</taxon>
    </lineage>
</organism>
<keyword evidence="3" id="KW-1185">Reference proteome</keyword>
<feature type="transmembrane region" description="Helical" evidence="1">
    <location>
        <begin position="12"/>
        <end position="33"/>
    </location>
</feature>
<comment type="caution">
    <text evidence="2">The sequence shown here is derived from an EMBL/GenBank/DDBJ whole genome shotgun (WGS) entry which is preliminary data.</text>
</comment>
<reference evidence="2" key="1">
    <citation type="submission" date="2023-07" db="EMBL/GenBank/DDBJ databases">
        <authorList>
            <consortium name="AG Swart"/>
            <person name="Singh M."/>
            <person name="Singh A."/>
            <person name="Seah K."/>
            <person name="Emmerich C."/>
        </authorList>
    </citation>
    <scope>NUCLEOTIDE SEQUENCE</scope>
    <source>
        <strain evidence="2">DP1</strain>
    </source>
</reference>
<accession>A0AAD1XNS5</accession>
<sequence length="81" mass="9383">MDFQGCHLRTFALITASLSIMFCGFYSFGRLHILSYKPFIAFSNCFCVCLSFITNLFFFFKKPDSLNSVLMKILKCFISIH</sequence>
<evidence type="ECO:0000256" key="1">
    <source>
        <dbReference type="SAM" id="Phobius"/>
    </source>
</evidence>
<keyword evidence="1" id="KW-0812">Transmembrane</keyword>